<gene>
    <name evidence="6" type="ORF">ENF18_08840</name>
</gene>
<accession>A0A7C0ZEQ0</accession>
<keyword evidence="2" id="KW-0479">Metal-binding</keyword>
<evidence type="ECO:0000256" key="4">
    <source>
        <dbReference type="ARBA" id="ARBA00023002"/>
    </source>
</evidence>
<dbReference type="InterPro" id="IPR011032">
    <property type="entry name" value="GroES-like_sf"/>
</dbReference>
<comment type="cofactor">
    <cofactor evidence="1">
        <name>Zn(2+)</name>
        <dbReference type="ChEBI" id="CHEBI:29105"/>
    </cofactor>
</comment>
<dbReference type="Proteomes" id="UP000885847">
    <property type="component" value="Unassembled WGS sequence"/>
</dbReference>
<dbReference type="Gene3D" id="3.90.180.10">
    <property type="entry name" value="Medium-chain alcohol dehydrogenases, catalytic domain"/>
    <property type="match status" value="1"/>
</dbReference>
<evidence type="ECO:0000313" key="6">
    <source>
        <dbReference type="EMBL" id="HDI83879.1"/>
    </source>
</evidence>
<keyword evidence="4" id="KW-0560">Oxidoreductase</keyword>
<feature type="domain" description="Alcohol dehydrogenase-like C-terminal" evidence="5">
    <location>
        <begin position="76"/>
        <end position="189"/>
    </location>
</feature>
<proteinExistence type="predicted"/>
<protein>
    <submittedName>
        <fullName evidence="6">Alcohol dehydrogenase</fullName>
    </submittedName>
</protein>
<dbReference type="AlphaFoldDB" id="A0A7C0ZEQ0"/>
<dbReference type="GO" id="GO:0004022">
    <property type="term" value="F:alcohol dehydrogenase (NAD+) activity"/>
    <property type="evidence" value="ECO:0007669"/>
    <property type="project" value="TreeGrafter"/>
</dbReference>
<evidence type="ECO:0000256" key="1">
    <source>
        <dbReference type="ARBA" id="ARBA00001947"/>
    </source>
</evidence>
<name>A0A7C0ZEQ0_UNCW3</name>
<keyword evidence="3" id="KW-0862">Zinc</keyword>
<feature type="non-terminal residue" evidence="6">
    <location>
        <position position="1"/>
    </location>
</feature>
<evidence type="ECO:0000256" key="2">
    <source>
        <dbReference type="ARBA" id="ARBA00022723"/>
    </source>
</evidence>
<dbReference type="EMBL" id="DQWE01000409">
    <property type="protein sequence ID" value="HDI83879.1"/>
    <property type="molecule type" value="Genomic_DNA"/>
</dbReference>
<dbReference type="GO" id="GO:0046872">
    <property type="term" value="F:metal ion binding"/>
    <property type="evidence" value="ECO:0007669"/>
    <property type="project" value="UniProtKB-KW"/>
</dbReference>
<dbReference type="SUPFAM" id="SSF50129">
    <property type="entry name" value="GroES-like"/>
    <property type="match status" value="1"/>
</dbReference>
<dbReference type="InterPro" id="IPR013149">
    <property type="entry name" value="ADH-like_C"/>
</dbReference>
<dbReference type="PANTHER" id="PTHR42940">
    <property type="entry name" value="ALCOHOL DEHYDROGENASE 1-RELATED"/>
    <property type="match status" value="1"/>
</dbReference>
<sequence>TNLCENAKFTGYHVDGGYAEYMKAHYKSVYSLPDSFDDIHAAPLMCGGVIGYRALKLSEAKPGDKLGLYGFGASAHVVLQIAVHLGMKVYVFSRSEEHRKLAENLGAVWTGEATERPPEKLNSAIIFAPVGWIVNEALKSLDKGGTIAMAGIYSTPIPEIEYDLIYHEKTLRSVANSTAEDVVELLNIASEAKVNTVVQTFPLSDTNNVLKLVKESKIDGSAVLVIQPGP</sequence>
<organism evidence="6">
    <name type="scientific">candidate division WOR-3 bacterium</name>
    <dbReference type="NCBI Taxonomy" id="2052148"/>
    <lineage>
        <taxon>Bacteria</taxon>
        <taxon>Bacteria division WOR-3</taxon>
    </lineage>
</organism>
<dbReference type="GO" id="GO:0005737">
    <property type="term" value="C:cytoplasm"/>
    <property type="evidence" value="ECO:0007669"/>
    <property type="project" value="TreeGrafter"/>
</dbReference>
<evidence type="ECO:0000259" key="5">
    <source>
        <dbReference type="Pfam" id="PF00107"/>
    </source>
</evidence>
<dbReference type="SUPFAM" id="SSF51735">
    <property type="entry name" value="NAD(P)-binding Rossmann-fold domains"/>
    <property type="match status" value="1"/>
</dbReference>
<evidence type="ECO:0000256" key="3">
    <source>
        <dbReference type="ARBA" id="ARBA00022833"/>
    </source>
</evidence>
<dbReference type="Gene3D" id="3.40.50.720">
    <property type="entry name" value="NAD(P)-binding Rossmann-like Domain"/>
    <property type="match status" value="1"/>
</dbReference>
<dbReference type="InterPro" id="IPR036291">
    <property type="entry name" value="NAD(P)-bd_dom_sf"/>
</dbReference>
<dbReference type="Pfam" id="PF00107">
    <property type="entry name" value="ADH_zinc_N"/>
    <property type="match status" value="1"/>
</dbReference>
<reference evidence="6" key="1">
    <citation type="journal article" date="2020" name="mSystems">
        <title>Genome- and Community-Level Interaction Insights into Carbon Utilization and Element Cycling Functions of Hydrothermarchaeota in Hydrothermal Sediment.</title>
        <authorList>
            <person name="Zhou Z."/>
            <person name="Liu Y."/>
            <person name="Xu W."/>
            <person name="Pan J."/>
            <person name="Luo Z.H."/>
            <person name="Li M."/>
        </authorList>
    </citation>
    <scope>NUCLEOTIDE SEQUENCE [LARGE SCALE GENOMIC DNA]</scope>
    <source>
        <strain evidence="6">HyVt-102</strain>
    </source>
</reference>
<dbReference type="PANTHER" id="PTHR42940:SF8">
    <property type="entry name" value="VACUOLAR PROTEIN SORTING-ASSOCIATED PROTEIN 11"/>
    <property type="match status" value="1"/>
</dbReference>
<comment type="caution">
    <text evidence="6">The sequence shown here is derived from an EMBL/GenBank/DDBJ whole genome shotgun (WGS) entry which is preliminary data.</text>
</comment>